<proteinExistence type="predicted"/>
<name>A0A8K0NEA0_COCNU</name>
<dbReference type="PANTHER" id="PTHR34946">
    <property type="entry name" value="OS03G0310200 PROTEIN"/>
    <property type="match status" value="1"/>
</dbReference>
<dbReference type="Proteomes" id="UP000797356">
    <property type="component" value="Chromosome 15"/>
</dbReference>
<dbReference type="GO" id="GO:0005634">
    <property type="term" value="C:nucleus"/>
    <property type="evidence" value="ECO:0007669"/>
    <property type="project" value="TreeGrafter"/>
</dbReference>
<accession>A0A8K0NEA0</accession>
<reference evidence="2" key="2">
    <citation type="submission" date="2019-07" db="EMBL/GenBank/DDBJ databases">
        <authorList>
            <person name="Yang Y."/>
            <person name="Bocs S."/>
            <person name="Baudouin L."/>
        </authorList>
    </citation>
    <scope>NUCLEOTIDE SEQUENCE</scope>
    <source>
        <tissue evidence="2">Spear leaf of Hainan Tall coconut</tissue>
    </source>
</reference>
<comment type="caution">
    <text evidence="2">The sequence shown here is derived from an EMBL/GenBank/DDBJ whole genome shotgun (WGS) entry which is preliminary data.</text>
</comment>
<dbReference type="PANTHER" id="PTHR34946:SF2">
    <property type="entry name" value="OS04G0386300 PROTEIN"/>
    <property type="match status" value="1"/>
</dbReference>
<evidence type="ECO:0000313" key="3">
    <source>
        <dbReference type="Proteomes" id="UP000797356"/>
    </source>
</evidence>
<dbReference type="AlphaFoldDB" id="A0A8K0NEA0"/>
<evidence type="ECO:0000313" key="2">
    <source>
        <dbReference type="EMBL" id="KAG1370118.1"/>
    </source>
</evidence>
<protein>
    <submittedName>
        <fullName evidence="2">Protein indeterminate-domain 16</fullName>
    </submittedName>
</protein>
<gene>
    <name evidence="2" type="ORF">COCNU_15G004840</name>
</gene>
<dbReference type="OrthoDB" id="1900138at2759"/>
<dbReference type="EMBL" id="CM017886">
    <property type="protein sequence ID" value="KAG1370118.1"/>
    <property type="molecule type" value="Genomic_DNA"/>
</dbReference>
<sequence length="175" mass="19956">MSPTLTTPHHLCSIFLCKSCSMEEDDERELQLLLPAPSLAHVPCKAPKSAVMTDPANPADHPPLDLSLSMSVGPWRPPSNEDAKSNMRNVQALKQQTAEQIRLAAVEKAYAERVRELTRRELELAEKEFARARLVWERAREEVEKVETMKEMATRRINSTCMEITCQACRQRFRP</sequence>
<feature type="coiled-coil region" evidence="1">
    <location>
        <begin position="80"/>
        <end position="156"/>
    </location>
</feature>
<dbReference type="GO" id="GO:0009630">
    <property type="term" value="P:gravitropism"/>
    <property type="evidence" value="ECO:0007669"/>
    <property type="project" value="TreeGrafter"/>
</dbReference>
<evidence type="ECO:0000256" key="1">
    <source>
        <dbReference type="SAM" id="Coils"/>
    </source>
</evidence>
<organism evidence="2 3">
    <name type="scientific">Cocos nucifera</name>
    <name type="common">Coconut palm</name>
    <dbReference type="NCBI Taxonomy" id="13894"/>
    <lineage>
        <taxon>Eukaryota</taxon>
        <taxon>Viridiplantae</taxon>
        <taxon>Streptophyta</taxon>
        <taxon>Embryophyta</taxon>
        <taxon>Tracheophyta</taxon>
        <taxon>Spermatophyta</taxon>
        <taxon>Magnoliopsida</taxon>
        <taxon>Liliopsida</taxon>
        <taxon>Arecaceae</taxon>
        <taxon>Arecoideae</taxon>
        <taxon>Cocoseae</taxon>
        <taxon>Attaleinae</taxon>
        <taxon>Cocos</taxon>
    </lineage>
</organism>
<reference evidence="2" key="1">
    <citation type="journal article" date="2017" name="Gigascience">
        <title>The genome draft of coconut (Cocos nucifera).</title>
        <authorList>
            <person name="Xiao Y."/>
            <person name="Xu P."/>
            <person name="Fan H."/>
            <person name="Baudouin L."/>
            <person name="Xia W."/>
            <person name="Bocs S."/>
            <person name="Xu J."/>
            <person name="Li Q."/>
            <person name="Guo A."/>
            <person name="Zhou L."/>
            <person name="Li J."/>
            <person name="Wu Y."/>
            <person name="Ma Z."/>
            <person name="Armero A."/>
            <person name="Issali A.E."/>
            <person name="Liu N."/>
            <person name="Peng M."/>
            <person name="Yang Y."/>
        </authorList>
    </citation>
    <scope>NUCLEOTIDE SEQUENCE</scope>
    <source>
        <tissue evidence="2">Spear leaf of Hainan Tall coconut</tissue>
    </source>
</reference>
<keyword evidence="1" id="KW-0175">Coiled coil</keyword>
<keyword evidence="3" id="KW-1185">Reference proteome</keyword>